<dbReference type="AlphaFoldDB" id="A0A448MQA7"/>
<name>A0A448MQA7_9PAST</name>
<accession>A0A448MQA7</accession>
<dbReference type="SUPFAM" id="SSF53335">
    <property type="entry name" value="S-adenosyl-L-methionine-dependent methyltransferases"/>
    <property type="match status" value="1"/>
</dbReference>
<gene>
    <name evidence="1" type="ORF">NCTC8284_02535</name>
</gene>
<dbReference type="InterPro" id="IPR029063">
    <property type="entry name" value="SAM-dependent_MTases_sf"/>
</dbReference>
<dbReference type="EMBL" id="LR134405">
    <property type="protein sequence ID" value="VEH67349.1"/>
    <property type="molecule type" value="Genomic_DNA"/>
</dbReference>
<evidence type="ECO:0000313" key="2">
    <source>
        <dbReference type="Proteomes" id="UP000278733"/>
    </source>
</evidence>
<dbReference type="KEGG" id="rpne:NCTC8284_02535"/>
<evidence type="ECO:0000313" key="1">
    <source>
        <dbReference type="EMBL" id="VEH67349.1"/>
    </source>
</evidence>
<reference evidence="1 2" key="1">
    <citation type="submission" date="2018-12" db="EMBL/GenBank/DDBJ databases">
        <authorList>
            <consortium name="Pathogen Informatics"/>
        </authorList>
    </citation>
    <scope>NUCLEOTIDE SEQUENCE [LARGE SCALE GENOMIC DNA]</scope>
    <source>
        <strain evidence="1 2">NCTC8284</strain>
    </source>
</reference>
<organism evidence="1 2">
    <name type="scientific">Rodentibacter pneumotropicus</name>
    <dbReference type="NCBI Taxonomy" id="758"/>
    <lineage>
        <taxon>Bacteria</taxon>
        <taxon>Pseudomonadati</taxon>
        <taxon>Pseudomonadota</taxon>
        <taxon>Gammaproteobacteria</taxon>
        <taxon>Pasteurellales</taxon>
        <taxon>Pasteurellaceae</taxon>
        <taxon>Rodentibacter</taxon>
    </lineage>
</organism>
<proteinExistence type="predicted"/>
<dbReference type="Proteomes" id="UP000278733">
    <property type="component" value="Chromosome"/>
</dbReference>
<sequence length="209" mass="24184">MTEQDFQLKTKELIDSLKAICANYGLGNDGNEFKIITQVFLYKFLNDKFAFEIKKRYPELAEAENWERVLTEKSADYFEFLTMGLNANTAILKPSQFISTLFGQSTQDDFATIFDKTLIDIAIENESIFSVKTEGGAKINLFERLSQYIADPSKRDAFCRAIINKLVEFSFEHIFNQNLIFMPRFLNISLRITTPTQVVNMRSIIRRIP</sequence>
<protein>
    <submittedName>
        <fullName evidence="1">Uncharacterized protein</fullName>
    </submittedName>
</protein>